<organism evidence="2 3">
    <name type="scientific">Meloidogyne javanica</name>
    <name type="common">Root-knot nematode worm</name>
    <dbReference type="NCBI Taxonomy" id="6303"/>
    <lineage>
        <taxon>Eukaryota</taxon>
        <taxon>Metazoa</taxon>
        <taxon>Ecdysozoa</taxon>
        <taxon>Nematoda</taxon>
        <taxon>Chromadorea</taxon>
        <taxon>Rhabditida</taxon>
        <taxon>Tylenchina</taxon>
        <taxon>Tylenchomorpha</taxon>
        <taxon>Tylenchoidea</taxon>
        <taxon>Meloidogynidae</taxon>
        <taxon>Meloidogyninae</taxon>
        <taxon>Meloidogyne</taxon>
        <taxon>Meloidogyne incognita group</taxon>
    </lineage>
</organism>
<sequence length="392" mass="45622">MGALKANLPRSQKEASSSETKILNQKFDKHRCPKGEQKFEIGEIVEVKNKNKFTGGTEWLLARIVKIENGGYEVRIMNSRLFGAIANDNFQIDEIVELKKSNEWISGKIIGKEEGRYIVRIESGYRCGKIFRRYPNELRECPKGELRFEIGEVVELNNWNKITGETEWLLARIVKIENGGYEAQIMNSRLFGAKFFCCSNDIRKYSSSANDTFQINETVELKNYNEWILGKIIGKEAGKYIISVLSGHRYGMIFRRYSEELRKYDSSKDLKHYEIGEIIEVKNFDQQTKETNWIKAKILEINQRDNCRLEVVDKCKLKGVVFNRNIYSMRKFKIENFQVGEQVEVCIYDNINDKTEWVKAIILEKLNGMYILGMGTNILEEYPCNIRKIKSG</sequence>
<reference evidence="3" key="1">
    <citation type="submission" date="2022-11" db="UniProtKB">
        <authorList>
            <consortium name="WormBaseParasite"/>
        </authorList>
    </citation>
    <scope>IDENTIFICATION</scope>
</reference>
<keyword evidence="2" id="KW-1185">Reference proteome</keyword>
<feature type="region of interest" description="Disordered" evidence="1">
    <location>
        <begin position="1"/>
        <end position="20"/>
    </location>
</feature>
<evidence type="ECO:0000256" key="1">
    <source>
        <dbReference type="SAM" id="MobiDB-lite"/>
    </source>
</evidence>
<evidence type="ECO:0000313" key="2">
    <source>
        <dbReference type="Proteomes" id="UP000887561"/>
    </source>
</evidence>
<evidence type="ECO:0000313" key="3">
    <source>
        <dbReference type="WBParaSite" id="scaffold6722_cov162.g11169"/>
    </source>
</evidence>
<name>A0A915N3V4_MELJA</name>
<dbReference type="WBParaSite" id="scaffold6722_cov162.g11169">
    <property type="protein sequence ID" value="scaffold6722_cov162.g11169"/>
    <property type="gene ID" value="scaffold6722_cov162.g11169"/>
</dbReference>
<dbReference type="Proteomes" id="UP000887561">
    <property type="component" value="Unplaced"/>
</dbReference>
<protein>
    <submittedName>
        <fullName evidence="3">Uncharacterized protein</fullName>
    </submittedName>
</protein>
<accession>A0A915N3V4</accession>
<proteinExistence type="predicted"/>
<dbReference type="AlphaFoldDB" id="A0A915N3V4"/>